<dbReference type="PANTHER" id="PTHR46796:SF13">
    <property type="entry name" value="HTH-TYPE TRANSCRIPTIONAL ACTIVATOR RHAS"/>
    <property type="match status" value="1"/>
</dbReference>
<feature type="compositionally biased region" description="Polar residues" evidence="4">
    <location>
        <begin position="308"/>
        <end position="324"/>
    </location>
</feature>
<dbReference type="RefSeq" id="WP_051746269.1">
    <property type="nucleotide sequence ID" value="NZ_AZSP01000037.1"/>
</dbReference>
<comment type="caution">
    <text evidence="6">The sequence shown here is derived from an EMBL/GenBank/DDBJ whole genome shotgun (WGS) entry which is preliminary data.</text>
</comment>
<dbReference type="Gene3D" id="1.10.10.60">
    <property type="entry name" value="Homeodomain-like"/>
    <property type="match status" value="2"/>
</dbReference>
<keyword evidence="3" id="KW-0804">Transcription</keyword>
<dbReference type="PROSITE" id="PS00041">
    <property type="entry name" value="HTH_ARAC_FAMILY_1"/>
    <property type="match status" value="1"/>
</dbReference>
<feature type="region of interest" description="Disordered" evidence="4">
    <location>
        <begin position="296"/>
        <end position="324"/>
    </location>
</feature>
<protein>
    <recommendedName>
        <fullName evidence="5">HTH araC/xylS-type domain-containing protein</fullName>
    </recommendedName>
</protein>
<dbReference type="OrthoDB" id="241790at2"/>
<dbReference type="SMART" id="SM00342">
    <property type="entry name" value="HTH_ARAC"/>
    <property type="match status" value="1"/>
</dbReference>
<proteinExistence type="predicted"/>
<evidence type="ECO:0000313" key="6">
    <source>
        <dbReference type="EMBL" id="PVE13209.1"/>
    </source>
</evidence>
<keyword evidence="1" id="KW-0805">Transcription regulation</keyword>
<accession>A0A2T7TDI4</accession>
<dbReference type="SUPFAM" id="SSF46689">
    <property type="entry name" value="Homeodomain-like"/>
    <property type="match status" value="2"/>
</dbReference>
<dbReference type="Proteomes" id="UP000245992">
    <property type="component" value="Unassembled WGS sequence"/>
</dbReference>
<dbReference type="Pfam" id="PF12833">
    <property type="entry name" value="HTH_18"/>
    <property type="match status" value="1"/>
</dbReference>
<dbReference type="STRING" id="1440053.GCA_000718095_05442"/>
<keyword evidence="7" id="KW-1185">Reference proteome</keyword>
<dbReference type="EMBL" id="AZSP01000037">
    <property type="protein sequence ID" value="PVE13209.1"/>
    <property type="molecule type" value="Genomic_DNA"/>
</dbReference>
<organism evidence="6 7">
    <name type="scientific">Streptomyces scopuliridis RB72</name>
    <dbReference type="NCBI Taxonomy" id="1440053"/>
    <lineage>
        <taxon>Bacteria</taxon>
        <taxon>Bacillati</taxon>
        <taxon>Actinomycetota</taxon>
        <taxon>Actinomycetes</taxon>
        <taxon>Kitasatosporales</taxon>
        <taxon>Streptomycetaceae</taxon>
        <taxon>Streptomyces</taxon>
    </lineage>
</organism>
<dbReference type="SUPFAM" id="SSF51182">
    <property type="entry name" value="RmlC-like cupins"/>
    <property type="match status" value="1"/>
</dbReference>
<dbReference type="InterPro" id="IPR018062">
    <property type="entry name" value="HTH_AraC-typ_CS"/>
</dbReference>
<evidence type="ECO:0000313" key="7">
    <source>
        <dbReference type="Proteomes" id="UP000245992"/>
    </source>
</evidence>
<evidence type="ECO:0000259" key="5">
    <source>
        <dbReference type="PROSITE" id="PS01124"/>
    </source>
</evidence>
<sequence length="324" mass="34302">MDIVGDVITSIRTGTPIARRAALYGPWGLRFVGDPGAGFHVVLQGTAWMRPSHGGSPVELGAGDVVFAASGDGYALADQPGTPLSDVCVTDPAETWPLTGPPPGAEPSTLMLCGMYTLDRARPHPLISQLPPVIRLPARAATGDPLRSVVDLLGTELDHSGPGTSAAVPALLDLLLIFSLRTWYDRQAAQGATGWARALKDPPVSTALLRMHDSPASPWTVSCLAGEAGLSRTAFARRFTELIGEPPLTYLTRWRMTLAARLLRESDLPLASVATRVGYGSEYAFSKAFRRALGRSPGAHRRAHRTSPTHNSCSSAPGQGAQTD</sequence>
<dbReference type="InterPro" id="IPR032783">
    <property type="entry name" value="AraC_lig"/>
</dbReference>
<evidence type="ECO:0000256" key="2">
    <source>
        <dbReference type="ARBA" id="ARBA00023125"/>
    </source>
</evidence>
<feature type="domain" description="HTH araC/xylS-type" evidence="5">
    <location>
        <begin position="205"/>
        <end position="303"/>
    </location>
</feature>
<dbReference type="PROSITE" id="PS01124">
    <property type="entry name" value="HTH_ARAC_FAMILY_2"/>
    <property type="match status" value="1"/>
</dbReference>
<dbReference type="InterPro" id="IPR009057">
    <property type="entry name" value="Homeodomain-like_sf"/>
</dbReference>
<dbReference type="PANTHER" id="PTHR46796">
    <property type="entry name" value="HTH-TYPE TRANSCRIPTIONAL ACTIVATOR RHAS-RELATED"/>
    <property type="match status" value="1"/>
</dbReference>
<feature type="compositionally biased region" description="Basic residues" evidence="4">
    <location>
        <begin position="296"/>
        <end position="307"/>
    </location>
</feature>
<name>A0A2T7TDI4_9ACTN</name>
<dbReference type="InterPro" id="IPR011051">
    <property type="entry name" value="RmlC_Cupin_sf"/>
</dbReference>
<evidence type="ECO:0000256" key="4">
    <source>
        <dbReference type="SAM" id="MobiDB-lite"/>
    </source>
</evidence>
<keyword evidence="2" id="KW-0238">DNA-binding</keyword>
<dbReference type="GO" id="GO:0003700">
    <property type="term" value="F:DNA-binding transcription factor activity"/>
    <property type="evidence" value="ECO:0007669"/>
    <property type="project" value="InterPro"/>
</dbReference>
<dbReference type="GO" id="GO:0043565">
    <property type="term" value="F:sequence-specific DNA binding"/>
    <property type="evidence" value="ECO:0007669"/>
    <property type="project" value="InterPro"/>
</dbReference>
<dbReference type="Pfam" id="PF12852">
    <property type="entry name" value="Cupin_6"/>
    <property type="match status" value="1"/>
</dbReference>
<dbReference type="InterPro" id="IPR050204">
    <property type="entry name" value="AraC_XylS_family_regulators"/>
</dbReference>
<reference evidence="6 7" key="1">
    <citation type="submission" date="2013-12" db="EMBL/GenBank/DDBJ databases">
        <title>Annotated genome of Streptomyces scopuliridis.</title>
        <authorList>
            <person name="Olson J.B."/>
        </authorList>
    </citation>
    <scope>NUCLEOTIDE SEQUENCE [LARGE SCALE GENOMIC DNA]</scope>
    <source>
        <strain evidence="6 7">RB72</strain>
    </source>
</reference>
<dbReference type="AlphaFoldDB" id="A0A2T7TDI4"/>
<evidence type="ECO:0000256" key="1">
    <source>
        <dbReference type="ARBA" id="ARBA00023015"/>
    </source>
</evidence>
<gene>
    <name evidence="6" type="ORF">Y717_20920</name>
</gene>
<dbReference type="InterPro" id="IPR018060">
    <property type="entry name" value="HTH_AraC"/>
</dbReference>
<evidence type="ECO:0000256" key="3">
    <source>
        <dbReference type="ARBA" id="ARBA00023163"/>
    </source>
</evidence>